<dbReference type="Proteomes" id="UP000828390">
    <property type="component" value="Unassembled WGS sequence"/>
</dbReference>
<dbReference type="EMBL" id="JAIWYP010000012">
    <property type="protein sequence ID" value="KAH3728761.1"/>
    <property type="molecule type" value="Genomic_DNA"/>
</dbReference>
<protein>
    <submittedName>
        <fullName evidence="1">Uncharacterized protein</fullName>
    </submittedName>
</protein>
<gene>
    <name evidence="1" type="ORF">DPMN_054722</name>
</gene>
<dbReference type="AlphaFoldDB" id="A0A9D4CQ04"/>
<organism evidence="1 2">
    <name type="scientific">Dreissena polymorpha</name>
    <name type="common">Zebra mussel</name>
    <name type="synonym">Mytilus polymorpha</name>
    <dbReference type="NCBI Taxonomy" id="45954"/>
    <lineage>
        <taxon>Eukaryota</taxon>
        <taxon>Metazoa</taxon>
        <taxon>Spiralia</taxon>
        <taxon>Lophotrochozoa</taxon>
        <taxon>Mollusca</taxon>
        <taxon>Bivalvia</taxon>
        <taxon>Autobranchia</taxon>
        <taxon>Heteroconchia</taxon>
        <taxon>Euheterodonta</taxon>
        <taxon>Imparidentia</taxon>
        <taxon>Neoheterodontei</taxon>
        <taxon>Myida</taxon>
        <taxon>Dreissenoidea</taxon>
        <taxon>Dreissenidae</taxon>
        <taxon>Dreissena</taxon>
    </lineage>
</organism>
<sequence length="60" mass="6662">MLDSLRRAMPLLTQYQGIMHHHLVGNVATQRTMGKLLSVLLGVFTDLATKVCIVNLVDVE</sequence>
<accession>A0A9D4CQ04</accession>
<name>A0A9D4CQ04_DREPO</name>
<proteinExistence type="predicted"/>
<comment type="caution">
    <text evidence="1">The sequence shown here is derived from an EMBL/GenBank/DDBJ whole genome shotgun (WGS) entry which is preliminary data.</text>
</comment>
<evidence type="ECO:0000313" key="2">
    <source>
        <dbReference type="Proteomes" id="UP000828390"/>
    </source>
</evidence>
<reference evidence="1" key="1">
    <citation type="journal article" date="2019" name="bioRxiv">
        <title>The Genome of the Zebra Mussel, Dreissena polymorpha: A Resource for Invasive Species Research.</title>
        <authorList>
            <person name="McCartney M.A."/>
            <person name="Auch B."/>
            <person name="Kono T."/>
            <person name="Mallez S."/>
            <person name="Zhang Y."/>
            <person name="Obille A."/>
            <person name="Becker A."/>
            <person name="Abrahante J.E."/>
            <person name="Garbe J."/>
            <person name="Badalamenti J.P."/>
            <person name="Herman A."/>
            <person name="Mangelson H."/>
            <person name="Liachko I."/>
            <person name="Sullivan S."/>
            <person name="Sone E.D."/>
            <person name="Koren S."/>
            <person name="Silverstein K.A.T."/>
            <person name="Beckman K.B."/>
            <person name="Gohl D.M."/>
        </authorList>
    </citation>
    <scope>NUCLEOTIDE SEQUENCE</scope>
    <source>
        <strain evidence="1">Duluth1</strain>
        <tissue evidence="1">Whole animal</tissue>
    </source>
</reference>
<evidence type="ECO:0000313" key="1">
    <source>
        <dbReference type="EMBL" id="KAH3728761.1"/>
    </source>
</evidence>
<reference evidence="1" key="2">
    <citation type="submission" date="2020-11" db="EMBL/GenBank/DDBJ databases">
        <authorList>
            <person name="McCartney M.A."/>
            <person name="Auch B."/>
            <person name="Kono T."/>
            <person name="Mallez S."/>
            <person name="Becker A."/>
            <person name="Gohl D.M."/>
            <person name="Silverstein K.A.T."/>
            <person name="Koren S."/>
            <person name="Bechman K.B."/>
            <person name="Herman A."/>
            <person name="Abrahante J.E."/>
            <person name="Garbe J."/>
        </authorList>
    </citation>
    <scope>NUCLEOTIDE SEQUENCE</scope>
    <source>
        <strain evidence="1">Duluth1</strain>
        <tissue evidence="1">Whole animal</tissue>
    </source>
</reference>
<keyword evidence="2" id="KW-1185">Reference proteome</keyword>